<evidence type="ECO:0000313" key="4">
    <source>
        <dbReference type="EMBL" id="PIM54072.1"/>
    </source>
</evidence>
<comment type="subcellular location">
    <subcellularLocation>
        <location evidence="2">Cell membrane</location>
        <topology evidence="2">Lipid-anchor</topology>
    </subcellularLocation>
</comment>
<dbReference type="NCBIfam" id="TIGR01845">
    <property type="entry name" value="outer_NodT"/>
    <property type="match status" value="1"/>
</dbReference>
<accession>A0A2G9CCK7</accession>
<evidence type="ECO:0000313" key="5">
    <source>
        <dbReference type="Proteomes" id="UP000231501"/>
    </source>
</evidence>
<keyword evidence="5" id="KW-1185">Reference proteome</keyword>
<proteinExistence type="inferred from homology"/>
<evidence type="ECO:0000256" key="3">
    <source>
        <dbReference type="SAM" id="Coils"/>
    </source>
</evidence>
<reference evidence="4 5" key="1">
    <citation type="submission" date="2017-11" db="EMBL/GenBank/DDBJ databases">
        <title>Draft genome sequence of Mitsuaria sp. HWN-4.</title>
        <authorList>
            <person name="Gundlapally S.R."/>
        </authorList>
    </citation>
    <scope>NUCLEOTIDE SEQUENCE [LARGE SCALE GENOMIC DNA]</scope>
    <source>
        <strain evidence="4 5">HWN-4</strain>
    </source>
</reference>
<protein>
    <submittedName>
        <fullName evidence="4">RND transporter</fullName>
    </submittedName>
</protein>
<dbReference type="Pfam" id="PF02321">
    <property type="entry name" value="OEP"/>
    <property type="match status" value="2"/>
</dbReference>
<gene>
    <name evidence="4" type="ORF">CS062_06270</name>
</gene>
<evidence type="ECO:0000256" key="2">
    <source>
        <dbReference type="RuleBase" id="RU362097"/>
    </source>
</evidence>
<dbReference type="SUPFAM" id="SSF56954">
    <property type="entry name" value="Outer membrane efflux proteins (OEP)"/>
    <property type="match status" value="1"/>
</dbReference>
<dbReference type="Proteomes" id="UP000231501">
    <property type="component" value="Unassembled WGS sequence"/>
</dbReference>
<dbReference type="InterPro" id="IPR010131">
    <property type="entry name" value="MdtP/NodT-like"/>
</dbReference>
<name>A0A2G9CCK7_9BURK</name>
<evidence type="ECO:0000256" key="1">
    <source>
        <dbReference type="ARBA" id="ARBA00007613"/>
    </source>
</evidence>
<keyword evidence="2" id="KW-1134">Transmembrane beta strand</keyword>
<comment type="caution">
    <text evidence="4">The sequence shown here is derived from an EMBL/GenBank/DDBJ whole genome shotgun (WGS) entry which is preliminary data.</text>
</comment>
<feature type="coiled-coil region" evidence="3">
    <location>
        <begin position="240"/>
        <end position="267"/>
    </location>
</feature>
<organism evidence="4 5">
    <name type="scientific">Roseateles chitinivorans</name>
    <dbReference type="NCBI Taxonomy" id="2917965"/>
    <lineage>
        <taxon>Bacteria</taxon>
        <taxon>Pseudomonadati</taxon>
        <taxon>Pseudomonadota</taxon>
        <taxon>Betaproteobacteria</taxon>
        <taxon>Burkholderiales</taxon>
        <taxon>Sphaerotilaceae</taxon>
        <taxon>Roseateles</taxon>
    </lineage>
</organism>
<comment type="similarity">
    <text evidence="1 2">Belongs to the outer membrane factor (OMF) (TC 1.B.17) family.</text>
</comment>
<keyword evidence="3" id="KW-0175">Coiled coil</keyword>
<keyword evidence="2" id="KW-0812">Transmembrane</keyword>
<dbReference type="PROSITE" id="PS51257">
    <property type="entry name" value="PROKAR_LIPOPROTEIN"/>
    <property type="match status" value="1"/>
</dbReference>
<keyword evidence="2" id="KW-0564">Palmitate</keyword>
<dbReference type="PANTHER" id="PTHR30203:SF33">
    <property type="entry name" value="BLR4455 PROTEIN"/>
    <property type="match status" value="1"/>
</dbReference>
<keyword evidence="2" id="KW-0472">Membrane</keyword>
<dbReference type="GO" id="GO:0005886">
    <property type="term" value="C:plasma membrane"/>
    <property type="evidence" value="ECO:0007669"/>
    <property type="project" value="UniProtKB-SubCell"/>
</dbReference>
<keyword evidence="2" id="KW-0449">Lipoprotein</keyword>
<dbReference type="PANTHER" id="PTHR30203">
    <property type="entry name" value="OUTER MEMBRANE CATION EFFLUX PROTEIN"/>
    <property type="match status" value="1"/>
</dbReference>
<dbReference type="AlphaFoldDB" id="A0A2G9CCK7"/>
<feature type="signal peptide" evidence="2">
    <location>
        <begin position="1"/>
        <end position="20"/>
    </location>
</feature>
<dbReference type="Gene3D" id="1.20.1600.10">
    <property type="entry name" value="Outer membrane efflux proteins (OEP)"/>
    <property type="match status" value="1"/>
</dbReference>
<dbReference type="OrthoDB" id="9770517at2"/>
<feature type="coiled-coil region" evidence="3">
    <location>
        <begin position="445"/>
        <end position="472"/>
    </location>
</feature>
<keyword evidence="2" id="KW-0732">Signal</keyword>
<dbReference type="RefSeq" id="WP_099860589.1">
    <property type="nucleotide sequence ID" value="NZ_PEOG01000013.1"/>
</dbReference>
<dbReference type="GO" id="GO:0015562">
    <property type="term" value="F:efflux transmembrane transporter activity"/>
    <property type="evidence" value="ECO:0007669"/>
    <property type="project" value="InterPro"/>
</dbReference>
<dbReference type="EMBL" id="PEOG01000013">
    <property type="protein sequence ID" value="PIM54072.1"/>
    <property type="molecule type" value="Genomic_DNA"/>
</dbReference>
<feature type="chain" id="PRO_5013430959" evidence="2">
    <location>
        <begin position="21"/>
        <end position="487"/>
    </location>
</feature>
<sequence>MKTKLMMTTLLAALVLAGCATPPPIDESRLPATPTAWKSTATATPIATATATATATQTATVGEARWAVVPPADAEPRGDWWLAFGDPTLNDLIRRSLAGNTDLQGAAARLAQARALLRNANADRMPQVGASAGAARGTVAGQGPAPATLYNAGLAASWEVDLSGRLSQASRAAALDAQSREALLQSTRLMVQADVAQTYLALRFADQERRLVRDTVAAYRETLALTQRRYQAGDVAELDLARVQTEVAATEAEAISLDRRRAELENALAVLLGEPASGFKVAEDTALAALPAIPSGLPSAMLARRPDVAAAQRSLLAAQARVGVAQAAWFPSLTLTANGGYASPELSDVFRWSARAWSVDALLSLPIFDGGRRKAGVESATAGLDLAMSSYRQQLLQALREVEDSLVGLQTLSQQADVQGQAVQSSTRATALSDSRYRNGLVSQLDLLDARRSELRNRRAALQVQAAQYQATVGLVRALGGGWNAPA</sequence>
<dbReference type="Gene3D" id="2.20.200.10">
    <property type="entry name" value="Outer membrane efflux proteins (OEP)"/>
    <property type="match status" value="1"/>
</dbReference>
<dbReference type="InterPro" id="IPR003423">
    <property type="entry name" value="OMP_efflux"/>
</dbReference>